<dbReference type="Pfam" id="PF04752">
    <property type="entry name" value="ChaC"/>
    <property type="match status" value="1"/>
</dbReference>
<dbReference type="InterPro" id="IPR036568">
    <property type="entry name" value="GGCT-like_sf"/>
</dbReference>
<dbReference type="GO" id="GO:0006751">
    <property type="term" value="P:glutathione catabolic process"/>
    <property type="evidence" value="ECO:0007669"/>
    <property type="project" value="InterPro"/>
</dbReference>
<organism evidence="3 4">
    <name type="scientific">Methylobacterium phyllostachyos</name>
    <dbReference type="NCBI Taxonomy" id="582672"/>
    <lineage>
        <taxon>Bacteria</taxon>
        <taxon>Pseudomonadati</taxon>
        <taxon>Pseudomonadota</taxon>
        <taxon>Alphaproteobacteria</taxon>
        <taxon>Hyphomicrobiales</taxon>
        <taxon>Methylobacteriaceae</taxon>
        <taxon>Methylobacterium</taxon>
    </lineage>
</organism>
<name>A0A1G9Y7B3_9HYPH</name>
<dbReference type="STRING" id="582672.SAMN05216360_105182"/>
<sequence length="233" mass="25883">MSPDYPLGRTLDLSLDLIARAHSVPVPDDPSALEVLSDAELRPGLDAIIAGREGSDLWVFAYGSLMWNPEFPVAERRIGTVRGFHRRFCLLQRRFRGTPERPGFVLALDRGGLCRGVAFRLPDSEIREALMPVWRREMRGRGYVARWLPVATEAGTVSALTFLANRASDRYAGRLSDAEIAEKIAVACGHKGPSAEYLFRTVEACERLGIRDRHLWSLQALVAERLRACAPGA</sequence>
<dbReference type="GO" id="GO:0005737">
    <property type="term" value="C:cytoplasm"/>
    <property type="evidence" value="ECO:0007669"/>
    <property type="project" value="TreeGrafter"/>
</dbReference>
<dbReference type="EC" id="4.3.2.7" evidence="1"/>
<evidence type="ECO:0000313" key="3">
    <source>
        <dbReference type="EMBL" id="SDN04415.1"/>
    </source>
</evidence>
<evidence type="ECO:0000313" key="4">
    <source>
        <dbReference type="Proteomes" id="UP000198704"/>
    </source>
</evidence>
<dbReference type="CDD" id="cd06661">
    <property type="entry name" value="GGCT_like"/>
    <property type="match status" value="1"/>
</dbReference>
<evidence type="ECO:0000256" key="1">
    <source>
        <dbReference type="ARBA" id="ARBA00012344"/>
    </source>
</evidence>
<accession>A0A1G9Y7B3</accession>
<dbReference type="SUPFAM" id="SSF110857">
    <property type="entry name" value="Gamma-glutamyl cyclotransferase-like"/>
    <property type="match status" value="1"/>
</dbReference>
<dbReference type="EMBL" id="FNHS01000005">
    <property type="protein sequence ID" value="SDN04415.1"/>
    <property type="molecule type" value="Genomic_DNA"/>
</dbReference>
<evidence type="ECO:0000256" key="2">
    <source>
        <dbReference type="ARBA" id="ARBA00023239"/>
    </source>
</evidence>
<keyword evidence="2" id="KW-0456">Lyase</keyword>
<proteinExistence type="predicted"/>
<dbReference type="RefSeq" id="WP_091715407.1">
    <property type="nucleotide sequence ID" value="NZ_FNHS01000005.1"/>
</dbReference>
<gene>
    <name evidence="3" type="ORF">SAMN05216360_105182</name>
</gene>
<dbReference type="InterPro" id="IPR013024">
    <property type="entry name" value="GGCT-like"/>
</dbReference>
<protein>
    <recommendedName>
        <fullName evidence="1">glutathione-specific gamma-glutamylcyclotransferase</fullName>
        <ecNumber evidence="1">4.3.2.7</ecNumber>
    </recommendedName>
</protein>
<keyword evidence="4" id="KW-1185">Reference proteome</keyword>
<dbReference type="PANTHER" id="PTHR12192">
    <property type="entry name" value="CATION TRANSPORT PROTEIN CHAC-RELATED"/>
    <property type="match status" value="1"/>
</dbReference>
<dbReference type="OrthoDB" id="9795692at2"/>
<dbReference type="GO" id="GO:0061928">
    <property type="term" value="F:glutathione specific gamma-glutamylcyclotransferase activity"/>
    <property type="evidence" value="ECO:0007669"/>
    <property type="project" value="UniProtKB-EC"/>
</dbReference>
<dbReference type="Proteomes" id="UP000198704">
    <property type="component" value="Unassembled WGS sequence"/>
</dbReference>
<reference evidence="4" key="1">
    <citation type="submission" date="2016-10" db="EMBL/GenBank/DDBJ databases">
        <authorList>
            <person name="Varghese N."/>
            <person name="Submissions S."/>
        </authorList>
    </citation>
    <scope>NUCLEOTIDE SEQUENCE [LARGE SCALE GENOMIC DNA]</scope>
    <source>
        <strain evidence="4">BL47</strain>
    </source>
</reference>
<dbReference type="InterPro" id="IPR006840">
    <property type="entry name" value="ChaC"/>
</dbReference>
<dbReference type="AlphaFoldDB" id="A0A1G9Y7B3"/>
<dbReference type="Gene3D" id="3.10.490.10">
    <property type="entry name" value="Gamma-glutamyl cyclotransferase-like"/>
    <property type="match status" value="1"/>
</dbReference>
<dbReference type="PANTHER" id="PTHR12192:SF2">
    <property type="entry name" value="GLUTATHIONE-SPECIFIC GAMMA-GLUTAMYLCYCLOTRANSFERASE 2"/>
    <property type="match status" value="1"/>
</dbReference>